<sequence length="238" mass="26188">MNTPISTFAFMIKRRMKTLFWLHNLLCTGVAVLLGTLSSKDFGGDMSWTPRELSRQFALVAFVECWSPFTNTLLLPHDEVSISLWDLYKLGGLLIAVYLMDEIVPLAECLSSSLGKKERIPDYTGPSTAEGDQVGSSSLPCYPRGYIPTHGSHSADRLRVFASLGVASSLVGEVYYAAFLSCWLCTFVLPLDVTGSIHPSVFKMASCMCNDPPQVGGPEIRVIMILNTRVTKSMDNSF</sequence>
<dbReference type="Proteomes" id="UP001454036">
    <property type="component" value="Unassembled WGS sequence"/>
</dbReference>
<evidence type="ECO:0000313" key="2">
    <source>
        <dbReference type="Proteomes" id="UP001454036"/>
    </source>
</evidence>
<protein>
    <recommendedName>
        <fullName evidence="3">Transmembrane protein</fullName>
    </recommendedName>
</protein>
<proteinExistence type="predicted"/>
<accession>A0AAV3REY3</accession>
<dbReference type="EMBL" id="BAABME010008657">
    <property type="protein sequence ID" value="GAA0173552.1"/>
    <property type="molecule type" value="Genomic_DNA"/>
</dbReference>
<organism evidence="1 2">
    <name type="scientific">Lithospermum erythrorhizon</name>
    <name type="common">Purple gromwell</name>
    <name type="synonym">Lithospermum officinale var. erythrorhizon</name>
    <dbReference type="NCBI Taxonomy" id="34254"/>
    <lineage>
        <taxon>Eukaryota</taxon>
        <taxon>Viridiplantae</taxon>
        <taxon>Streptophyta</taxon>
        <taxon>Embryophyta</taxon>
        <taxon>Tracheophyta</taxon>
        <taxon>Spermatophyta</taxon>
        <taxon>Magnoliopsida</taxon>
        <taxon>eudicotyledons</taxon>
        <taxon>Gunneridae</taxon>
        <taxon>Pentapetalae</taxon>
        <taxon>asterids</taxon>
        <taxon>lamiids</taxon>
        <taxon>Boraginales</taxon>
        <taxon>Boraginaceae</taxon>
        <taxon>Boraginoideae</taxon>
        <taxon>Lithospermeae</taxon>
        <taxon>Lithospermum</taxon>
    </lineage>
</organism>
<comment type="caution">
    <text evidence="1">The sequence shown here is derived from an EMBL/GenBank/DDBJ whole genome shotgun (WGS) entry which is preliminary data.</text>
</comment>
<name>A0AAV3REY3_LITER</name>
<dbReference type="AlphaFoldDB" id="A0AAV3REY3"/>
<reference evidence="1 2" key="1">
    <citation type="submission" date="2024-01" db="EMBL/GenBank/DDBJ databases">
        <title>The complete chloroplast genome sequence of Lithospermum erythrorhizon: insights into the phylogenetic relationship among Boraginaceae species and the maternal lineages of purple gromwells.</title>
        <authorList>
            <person name="Okada T."/>
            <person name="Watanabe K."/>
        </authorList>
    </citation>
    <scope>NUCLEOTIDE SEQUENCE [LARGE SCALE GENOMIC DNA]</scope>
</reference>
<keyword evidence="2" id="KW-1185">Reference proteome</keyword>
<gene>
    <name evidence="1" type="ORF">LIER_27143</name>
</gene>
<evidence type="ECO:0008006" key="3">
    <source>
        <dbReference type="Google" id="ProtNLM"/>
    </source>
</evidence>
<evidence type="ECO:0000313" key="1">
    <source>
        <dbReference type="EMBL" id="GAA0173552.1"/>
    </source>
</evidence>